<name>A0A0D0BP65_9AGAR</name>
<accession>A0A0D0BP65</accession>
<feature type="transmembrane region" description="Helical" evidence="1">
    <location>
        <begin position="58"/>
        <end position="85"/>
    </location>
</feature>
<sequence>MLTFGSIHLSFMASVGIWLWQDPPAFGPASVPTRCDITLTVLGASVPFSSQPLRIFSLMVYSLFLVPGLNLIPPFVFFLTFHILYNWSRERYESFRNRLDAEFGQKMVNPVINPQVM</sequence>
<organism evidence="2 3">
    <name type="scientific">Collybiopsis luxurians FD-317 M1</name>
    <dbReference type="NCBI Taxonomy" id="944289"/>
    <lineage>
        <taxon>Eukaryota</taxon>
        <taxon>Fungi</taxon>
        <taxon>Dikarya</taxon>
        <taxon>Basidiomycota</taxon>
        <taxon>Agaricomycotina</taxon>
        <taxon>Agaricomycetes</taxon>
        <taxon>Agaricomycetidae</taxon>
        <taxon>Agaricales</taxon>
        <taxon>Marasmiineae</taxon>
        <taxon>Omphalotaceae</taxon>
        <taxon>Collybiopsis</taxon>
        <taxon>Collybiopsis luxurians</taxon>
    </lineage>
</organism>
<keyword evidence="1" id="KW-0812">Transmembrane</keyword>
<dbReference type="Proteomes" id="UP000053593">
    <property type="component" value="Unassembled WGS sequence"/>
</dbReference>
<evidence type="ECO:0000313" key="2">
    <source>
        <dbReference type="EMBL" id="KIK56871.1"/>
    </source>
</evidence>
<evidence type="ECO:0000256" key="1">
    <source>
        <dbReference type="SAM" id="Phobius"/>
    </source>
</evidence>
<keyword evidence="1" id="KW-0472">Membrane</keyword>
<keyword evidence="3" id="KW-1185">Reference proteome</keyword>
<protein>
    <submittedName>
        <fullName evidence="2">Uncharacterized protein</fullName>
    </submittedName>
</protein>
<dbReference type="OrthoDB" id="3068717at2759"/>
<keyword evidence="1" id="KW-1133">Transmembrane helix</keyword>
<dbReference type="AlphaFoldDB" id="A0A0D0BP65"/>
<evidence type="ECO:0000313" key="3">
    <source>
        <dbReference type="Proteomes" id="UP000053593"/>
    </source>
</evidence>
<reference evidence="2 3" key="1">
    <citation type="submission" date="2014-04" db="EMBL/GenBank/DDBJ databases">
        <title>Evolutionary Origins and Diversification of the Mycorrhizal Mutualists.</title>
        <authorList>
            <consortium name="DOE Joint Genome Institute"/>
            <consortium name="Mycorrhizal Genomics Consortium"/>
            <person name="Kohler A."/>
            <person name="Kuo A."/>
            <person name="Nagy L.G."/>
            <person name="Floudas D."/>
            <person name="Copeland A."/>
            <person name="Barry K.W."/>
            <person name="Cichocki N."/>
            <person name="Veneault-Fourrey C."/>
            <person name="LaButti K."/>
            <person name="Lindquist E.A."/>
            <person name="Lipzen A."/>
            <person name="Lundell T."/>
            <person name="Morin E."/>
            <person name="Murat C."/>
            <person name="Riley R."/>
            <person name="Ohm R."/>
            <person name="Sun H."/>
            <person name="Tunlid A."/>
            <person name="Henrissat B."/>
            <person name="Grigoriev I.V."/>
            <person name="Hibbett D.S."/>
            <person name="Martin F."/>
        </authorList>
    </citation>
    <scope>NUCLEOTIDE SEQUENCE [LARGE SCALE GENOMIC DNA]</scope>
    <source>
        <strain evidence="2 3">FD-317 M1</strain>
    </source>
</reference>
<dbReference type="HOGENOM" id="CLU_2085099_0_0_1"/>
<proteinExistence type="predicted"/>
<gene>
    <name evidence="2" type="ORF">GYMLUDRAFT_775343</name>
</gene>
<dbReference type="EMBL" id="KN834794">
    <property type="protein sequence ID" value="KIK56871.1"/>
    <property type="molecule type" value="Genomic_DNA"/>
</dbReference>